<accession>A0AAG5CTZ1</accession>
<reference evidence="2" key="1">
    <citation type="submission" date="2024-04" db="UniProtKB">
        <authorList>
            <consortium name="EnsemblMetazoa"/>
        </authorList>
    </citation>
    <scope>IDENTIFICATION</scope>
    <source>
        <strain evidence="2">EBRO</strain>
    </source>
</reference>
<dbReference type="Proteomes" id="UP000075880">
    <property type="component" value="Unassembled WGS sequence"/>
</dbReference>
<feature type="compositionally biased region" description="Basic and acidic residues" evidence="1">
    <location>
        <begin position="67"/>
        <end position="80"/>
    </location>
</feature>
<organism evidence="2 3">
    <name type="scientific">Anopheles atroparvus</name>
    <name type="common">European mosquito</name>
    <dbReference type="NCBI Taxonomy" id="41427"/>
    <lineage>
        <taxon>Eukaryota</taxon>
        <taxon>Metazoa</taxon>
        <taxon>Ecdysozoa</taxon>
        <taxon>Arthropoda</taxon>
        <taxon>Hexapoda</taxon>
        <taxon>Insecta</taxon>
        <taxon>Pterygota</taxon>
        <taxon>Neoptera</taxon>
        <taxon>Endopterygota</taxon>
        <taxon>Diptera</taxon>
        <taxon>Nematocera</taxon>
        <taxon>Culicoidea</taxon>
        <taxon>Culicidae</taxon>
        <taxon>Anophelinae</taxon>
        <taxon>Anopheles</taxon>
    </lineage>
</organism>
<protein>
    <submittedName>
        <fullName evidence="2">Uncharacterized protein</fullName>
    </submittedName>
</protein>
<feature type="region of interest" description="Disordered" evidence="1">
    <location>
        <begin position="357"/>
        <end position="410"/>
    </location>
</feature>
<dbReference type="AlphaFoldDB" id="A0AAG5CTZ1"/>
<evidence type="ECO:0000313" key="2">
    <source>
        <dbReference type="EnsemblMetazoa" id="ENSAATROPP002280"/>
    </source>
</evidence>
<feature type="compositionally biased region" description="Polar residues" evidence="1">
    <location>
        <begin position="129"/>
        <end position="142"/>
    </location>
</feature>
<feature type="region of interest" description="Disordered" evidence="1">
    <location>
        <begin position="67"/>
        <end position="88"/>
    </location>
</feature>
<feature type="region of interest" description="Disordered" evidence="1">
    <location>
        <begin position="217"/>
        <end position="259"/>
    </location>
</feature>
<proteinExistence type="predicted"/>
<evidence type="ECO:0000256" key="1">
    <source>
        <dbReference type="SAM" id="MobiDB-lite"/>
    </source>
</evidence>
<feature type="compositionally biased region" description="Pro residues" evidence="1">
    <location>
        <begin position="277"/>
        <end position="296"/>
    </location>
</feature>
<feature type="region of interest" description="Disordered" evidence="1">
    <location>
        <begin position="129"/>
        <end position="154"/>
    </location>
</feature>
<sequence>MATTRSVHFIDSETISKQIFAPARYNLPLFLCQKLQTGTKGAEKKKSTSEELQRESLLERMRKYRVEVKSKDSSAQHKESVTASQSGSSRFQYRQKWPRCSAPLRDSRKDWFLPPGRYRLGGSIADSVNISTGAGGQPSRTFKGSVRSVPRPPHGSQVGALLSEDLRAPAGPTTEVHSPRPVRYEINIPTEMNKLSHPRKHFVGKIRPGDRMKERATSRLALSEPTVCQRNPDDPGPGHYETEPASSGRPATESGRNKRRTVCGYTYDRYCREAFPRPPPGRYELRPPLPPVPPSRPSAGERIRIPLVACVGQLRREATLRLNSINIPVRPRKGRRSRKVAFLSGSARFRDREFFPIGGLSSRTTSTGKQRLGRPVTSKRSTVDGQRGERKDRDAEEDDDLGVRPGKASGGSAVGEVLAVRLAQRMLEEWEAGWQLSGGISRMRSPDTNKIPTRFFTVPSLAGK</sequence>
<keyword evidence="3" id="KW-1185">Reference proteome</keyword>
<feature type="region of interest" description="Disordered" evidence="1">
    <location>
        <begin position="277"/>
        <end position="299"/>
    </location>
</feature>
<evidence type="ECO:0000313" key="3">
    <source>
        <dbReference type="Proteomes" id="UP000075880"/>
    </source>
</evidence>
<dbReference type="EnsemblMetazoa" id="ENSAATROPT002377">
    <property type="protein sequence ID" value="ENSAATROPP002280"/>
    <property type="gene ID" value="ENSAATROPG001872"/>
</dbReference>
<name>A0AAG5CTZ1_ANOAO</name>